<dbReference type="SMART" id="SM00336">
    <property type="entry name" value="BBOX"/>
    <property type="match status" value="2"/>
</dbReference>
<keyword evidence="2" id="KW-0862">Zinc</keyword>
<dbReference type="CDD" id="cd19821">
    <property type="entry name" value="Bbox1_BBX-like"/>
    <property type="match status" value="1"/>
</dbReference>
<dbReference type="SUPFAM" id="SSF57845">
    <property type="entry name" value="B-box zinc-binding domain"/>
    <property type="match status" value="1"/>
</dbReference>
<dbReference type="EMBL" id="UIVT01000004">
    <property type="protein sequence ID" value="SVP94408.1"/>
    <property type="molecule type" value="Genomic_DNA"/>
</dbReference>
<gene>
    <name evidence="6" type="ORF">TAT_000341400</name>
    <name evidence="7" type="ORF">TAV_000341200</name>
</gene>
<dbReference type="PROSITE" id="PS50119">
    <property type="entry name" value="ZF_BBOX"/>
    <property type="match status" value="2"/>
</dbReference>
<dbReference type="EMBL" id="UIVS01000004">
    <property type="protein sequence ID" value="SVP95253.1"/>
    <property type="molecule type" value="Genomic_DNA"/>
</dbReference>
<dbReference type="PANTHER" id="PTHR25462">
    <property type="entry name" value="BONUS, ISOFORM C-RELATED"/>
    <property type="match status" value="1"/>
</dbReference>
<feature type="domain" description="B box-type" evidence="5">
    <location>
        <begin position="194"/>
        <end position="241"/>
    </location>
</feature>
<dbReference type="GO" id="GO:0008270">
    <property type="term" value="F:zinc ion binding"/>
    <property type="evidence" value="ECO:0007669"/>
    <property type="project" value="UniProtKB-KW"/>
</dbReference>
<protein>
    <submittedName>
        <fullName evidence="6">B-box zinc finger containing protein, putative</fullName>
    </submittedName>
</protein>
<evidence type="ECO:0000256" key="3">
    <source>
        <dbReference type="PROSITE-ProRule" id="PRU00024"/>
    </source>
</evidence>
<dbReference type="AlphaFoldDB" id="A0A3B0NIE4"/>
<dbReference type="PANTHER" id="PTHR25462:SF296">
    <property type="entry name" value="MEIOTIC P26, ISOFORM F"/>
    <property type="match status" value="1"/>
</dbReference>
<proteinExistence type="predicted"/>
<dbReference type="Gene3D" id="3.30.160.60">
    <property type="entry name" value="Classic Zinc Finger"/>
    <property type="match status" value="1"/>
</dbReference>
<feature type="region of interest" description="Disordered" evidence="4">
    <location>
        <begin position="454"/>
        <end position="474"/>
    </location>
</feature>
<feature type="domain" description="B box-type" evidence="5">
    <location>
        <begin position="246"/>
        <end position="293"/>
    </location>
</feature>
<dbReference type="InterPro" id="IPR049808">
    <property type="entry name" value="CONSTANS-like_Bbox1"/>
</dbReference>
<name>A0A3B0NIE4_THEAN</name>
<dbReference type="VEuPathDB" id="PiroplasmaDB:TA08630"/>
<sequence length="867" mass="100098">MEQSLPFVLNPLEDDDEISLLEYFLQLSFYTTDLHITNCWSLCTKDEFDSFKNSTSKEFGGSLVSFLSDMNNLEPPQSFENSSSSKLLNIDFEKQLFEYGVISPPSGFQANPTGTFRMLLFKASLGRVYSYSPDSNTPQQEFVKMDFPVGFNTLELVVNSNPKRFNSLYRFSNSSQVLLYAAVEFEFTPLKVQVPDPVCEMCESSMAKWYCHSDRAHFCDVCDMKQHSSTRIFSRHVRIPCSKSPNQFGLCEQHPTDVVDMVCLKCCTLLCNNCILFGKHSEPSFFDHPLMSTLDTYDLSLEKNSDSDEKLKFRKTQISEKIKTRHNSTSQIYANSKGVEDKIDYCKKMILNQLDEMKSKKMNYLNSIKREVNTQIKLIDWMQSFLHHLLLSLEPCQFIMFKNRYDLLVKKYFTKDLTDYLQFPIWMGKELTLVGDAIISSSSVRALSRSFSNASNQSLDSTPLESNAQPETKTSDKLLDWTPLNMYEDFNETVGRVTKPSSDKSDPDVTSNQNNIGSTKLVTKSPNELDVLDTATKLWHYLSDFKMGTLIQLLKVVEVPDRSLLVRHLLNLSNHFEQLGTLFNNISNYEMNNSLNDFGYCVLLRSSGVLGDILSFLFCSDYSTKENSDFLNQLTYPLDHHFNLYLNSNTDNEDVLNEMVDNCMVEIVFKLVSLDVSSLPTSFQFVLYSLSDLFLKLKVDYRSYVVVDFFCSVLSTYLLRYLNHYNLSDLFTNFNTKSDTDPDMDEKYNKFKQFVRELSYKFGRAAIVIWELDSVTHNESYELKQSQKIFDWCQNVLSKPRQKTKLLLKSVSSKELDEGCTFVLSQVSKFERKLNSGGDFIPFKDSKEFTKKYNFMHLFRMANQIPI</sequence>
<evidence type="ECO:0000256" key="2">
    <source>
        <dbReference type="ARBA" id="ARBA00022833"/>
    </source>
</evidence>
<dbReference type="CDD" id="cd19756">
    <property type="entry name" value="Bbox2"/>
    <property type="match status" value="1"/>
</dbReference>
<evidence type="ECO:0000313" key="6">
    <source>
        <dbReference type="EMBL" id="SVP94408.1"/>
    </source>
</evidence>
<keyword evidence="1" id="KW-0479">Metal-binding</keyword>
<evidence type="ECO:0000313" key="7">
    <source>
        <dbReference type="EMBL" id="SVP95253.1"/>
    </source>
</evidence>
<dbReference type="InterPro" id="IPR000315">
    <property type="entry name" value="Znf_B-box"/>
</dbReference>
<evidence type="ECO:0000256" key="1">
    <source>
        <dbReference type="ARBA" id="ARBA00022723"/>
    </source>
</evidence>
<organism evidence="6">
    <name type="scientific">Theileria annulata</name>
    <dbReference type="NCBI Taxonomy" id="5874"/>
    <lineage>
        <taxon>Eukaryota</taxon>
        <taxon>Sar</taxon>
        <taxon>Alveolata</taxon>
        <taxon>Apicomplexa</taxon>
        <taxon>Aconoidasida</taxon>
        <taxon>Piroplasmida</taxon>
        <taxon>Theileriidae</taxon>
        <taxon>Theileria</taxon>
    </lineage>
</organism>
<evidence type="ECO:0000256" key="4">
    <source>
        <dbReference type="SAM" id="MobiDB-lite"/>
    </source>
</evidence>
<keyword evidence="3" id="KW-0863">Zinc-finger</keyword>
<dbReference type="InterPro" id="IPR047153">
    <property type="entry name" value="TRIM45/56/19-like"/>
</dbReference>
<feature type="compositionally biased region" description="Polar residues" evidence="4">
    <location>
        <begin position="454"/>
        <end position="472"/>
    </location>
</feature>
<accession>A0A3B0NIE4</accession>
<feature type="region of interest" description="Disordered" evidence="4">
    <location>
        <begin position="496"/>
        <end position="520"/>
    </location>
</feature>
<feature type="compositionally biased region" description="Polar residues" evidence="4">
    <location>
        <begin position="508"/>
        <end position="520"/>
    </location>
</feature>
<evidence type="ECO:0000259" key="5">
    <source>
        <dbReference type="PROSITE" id="PS50119"/>
    </source>
</evidence>
<reference evidence="6" key="1">
    <citation type="submission" date="2018-07" db="EMBL/GenBank/DDBJ databases">
        <authorList>
            <person name="Quirk P.G."/>
            <person name="Krulwich T.A."/>
        </authorList>
    </citation>
    <scope>NUCLEOTIDE SEQUENCE</scope>
    <source>
        <strain evidence="6">Anand</strain>
    </source>
</reference>